<keyword evidence="8" id="KW-1185">Reference proteome</keyword>
<accession>A0A4Y2B099</accession>
<feature type="region of interest" description="Disordered" evidence="2">
    <location>
        <begin position="1"/>
        <end position="66"/>
    </location>
</feature>
<comment type="cofactor">
    <cofactor evidence="1">
        <name>Mg(2+)</name>
        <dbReference type="ChEBI" id="CHEBI:18420"/>
    </cofactor>
</comment>
<keyword evidence="1" id="KW-0378">Hydrolase</keyword>
<keyword evidence="1" id="KW-0234">DNA repair</keyword>
<keyword evidence="1" id="KW-0547">Nucleotide-binding</keyword>
<feature type="domain" description="Endonuclease/exonuclease/phosphatase" evidence="3">
    <location>
        <begin position="1639"/>
        <end position="1826"/>
    </location>
</feature>
<comment type="catalytic activity">
    <reaction evidence="1">
        <text>ATP + H2O = ADP + phosphate + H(+)</text>
        <dbReference type="Rhea" id="RHEA:13065"/>
        <dbReference type="ChEBI" id="CHEBI:15377"/>
        <dbReference type="ChEBI" id="CHEBI:15378"/>
        <dbReference type="ChEBI" id="CHEBI:30616"/>
        <dbReference type="ChEBI" id="CHEBI:43474"/>
        <dbReference type="ChEBI" id="CHEBI:456216"/>
        <dbReference type="EC" id="5.6.2.3"/>
    </reaction>
</comment>
<dbReference type="EC" id="5.6.2.3" evidence="1"/>
<keyword evidence="1" id="KW-0233">DNA recombination</keyword>
<dbReference type="InterPro" id="IPR027417">
    <property type="entry name" value="P-loop_NTPase"/>
</dbReference>
<dbReference type="GO" id="GO:0000723">
    <property type="term" value="P:telomere maintenance"/>
    <property type="evidence" value="ECO:0007669"/>
    <property type="project" value="InterPro"/>
</dbReference>
<dbReference type="GO" id="GO:0016887">
    <property type="term" value="F:ATP hydrolysis activity"/>
    <property type="evidence" value="ECO:0007669"/>
    <property type="project" value="RHEA"/>
</dbReference>
<evidence type="ECO:0000256" key="2">
    <source>
        <dbReference type="SAM" id="MobiDB-lite"/>
    </source>
</evidence>
<feature type="domain" description="DUF6570" evidence="6">
    <location>
        <begin position="206"/>
        <end position="334"/>
    </location>
</feature>
<keyword evidence="1" id="KW-0067">ATP-binding</keyword>
<organism evidence="7 8">
    <name type="scientific">Araneus ventricosus</name>
    <name type="common">Orbweaver spider</name>
    <name type="synonym">Epeira ventricosa</name>
    <dbReference type="NCBI Taxonomy" id="182803"/>
    <lineage>
        <taxon>Eukaryota</taxon>
        <taxon>Metazoa</taxon>
        <taxon>Ecdysozoa</taxon>
        <taxon>Arthropoda</taxon>
        <taxon>Chelicerata</taxon>
        <taxon>Arachnida</taxon>
        <taxon>Araneae</taxon>
        <taxon>Araneomorphae</taxon>
        <taxon>Entelegynae</taxon>
        <taxon>Araneoidea</taxon>
        <taxon>Araneidae</taxon>
        <taxon>Araneus</taxon>
    </lineage>
</organism>
<dbReference type="EMBL" id="BGPR01000044">
    <property type="protein sequence ID" value="GBL85772.1"/>
    <property type="molecule type" value="Genomic_DNA"/>
</dbReference>
<dbReference type="CDD" id="cd18809">
    <property type="entry name" value="SF1_C_RecD"/>
    <property type="match status" value="1"/>
</dbReference>
<evidence type="ECO:0000313" key="8">
    <source>
        <dbReference type="Proteomes" id="UP000499080"/>
    </source>
</evidence>
<evidence type="ECO:0000259" key="5">
    <source>
        <dbReference type="Pfam" id="PF14214"/>
    </source>
</evidence>
<proteinExistence type="inferred from homology"/>
<keyword evidence="1" id="KW-0227">DNA damage</keyword>
<evidence type="ECO:0000256" key="1">
    <source>
        <dbReference type="RuleBase" id="RU363044"/>
    </source>
</evidence>
<comment type="caution">
    <text evidence="7">The sequence shown here is derived from an EMBL/GenBank/DDBJ whole genome shotgun (WGS) entry which is preliminary data.</text>
</comment>
<dbReference type="PANTHER" id="PTHR47642:SF5">
    <property type="entry name" value="ATP-DEPENDENT DNA HELICASE"/>
    <property type="match status" value="1"/>
</dbReference>
<dbReference type="Gene3D" id="3.40.50.300">
    <property type="entry name" value="P-loop containing nucleotide triphosphate hydrolases"/>
    <property type="match status" value="2"/>
</dbReference>
<comment type="similarity">
    <text evidence="1">Belongs to the helicase family.</text>
</comment>
<dbReference type="Pfam" id="PF14214">
    <property type="entry name" value="Helitron_like_N"/>
    <property type="match status" value="1"/>
</dbReference>
<dbReference type="GO" id="GO:0006281">
    <property type="term" value="P:DNA repair"/>
    <property type="evidence" value="ECO:0007669"/>
    <property type="project" value="UniProtKB-KW"/>
</dbReference>
<protein>
    <recommendedName>
        <fullName evidence="1">ATP-dependent DNA helicase</fullName>
        <ecNumber evidence="1">5.6.2.3</ecNumber>
    </recommendedName>
</protein>
<evidence type="ECO:0000313" key="7">
    <source>
        <dbReference type="EMBL" id="GBL85772.1"/>
    </source>
</evidence>
<dbReference type="InterPro" id="IPR046700">
    <property type="entry name" value="DUF6570"/>
</dbReference>
<dbReference type="InterPro" id="IPR051055">
    <property type="entry name" value="PIF1_helicase"/>
</dbReference>
<feature type="compositionally biased region" description="Basic and acidic residues" evidence="2">
    <location>
        <begin position="1"/>
        <end position="37"/>
    </location>
</feature>
<dbReference type="GO" id="GO:0043139">
    <property type="term" value="F:5'-3' DNA helicase activity"/>
    <property type="evidence" value="ECO:0007669"/>
    <property type="project" value="UniProtKB-EC"/>
</dbReference>
<dbReference type="InterPro" id="IPR005135">
    <property type="entry name" value="Endo/exonuclease/phosphatase"/>
</dbReference>
<gene>
    <name evidence="7" type="primary">pif1_48</name>
    <name evidence="7" type="ORF">AVEN_193215_1</name>
</gene>
<keyword evidence="1 7" id="KW-0347">Helicase</keyword>
<dbReference type="Proteomes" id="UP000499080">
    <property type="component" value="Unassembled WGS sequence"/>
</dbReference>
<name>A0A4Y2B099_ARAVE</name>
<dbReference type="Pfam" id="PF20209">
    <property type="entry name" value="DUF6570"/>
    <property type="match status" value="1"/>
</dbReference>
<reference evidence="7 8" key="1">
    <citation type="journal article" date="2019" name="Sci. Rep.">
        <title>Orb-weaving spider Araneus ventricosus genome elucidates the spidroin gene catalogue.</title>
        <authorList>
            <person name="Kono N."/>
            <person name="Nakamura H."/>
            <person name="Ohtoshi R."/>
            <person name="Moran D.A.P."/>
            <person name="Shinohara A."/>
            <person name="Yoshida Y."/>
            <person name="Fujiwara M."/>
            <person name="Mori M."/>
            <person name="Tomita M."/>
            <person name="Arakawa K."/>
        </authorList>
    </citation>
    <scope>NUCLEOTIDE SEQUENCE [LARGE SCALE GENOMIC DNA]</scope>
</reference>
<dbReference type="Gene3D" id="3.60.10.10">
    <property type="entry name" value="Endonuclease/exonuclease/phosphatase"/>
    <property type="match status" value="1"/>
</dbReference>
<evidence type="ECO:0000259" key="4">
    <source>
        <dbReference type="Pfam" id="PF05970"/>
    </source>
</evidence>
<dbReference type="SUPFAM" id="SSF56219">
    <property type="entry name" value="DNase I-like"/>
    <property type="match status" value="1"/>
</dbReference>
<feature type="compositionally biased region" description="Basic and acidic residues" evidence="2">
    <location>
        <begin position="52"/>
        <end position="66"/>
    </location>
</feature>
<feature type="domain" description="Helitron helicase-like" evidence="5">
    <location>
        <begin position="538"/>
        <end position="670"/>
    </location>
</feature>
<dbReference type="Pfam" id="PF03372">
    <property type="entry name" value="Exo_endo_phos"/>
    <property type="match status" value="1"/>
</dbReference>
<dbReference type="SUPFAM" id="SSF52540">
    <property type="entry name" value="P-loop containing nucleoside triphosphate hydrolases"/>
    <property type="match status" value="2"/>
</dbReference>
<sequence length="1884" mass="218433">MGRKKLPPEEAQKRIRESVRKSKQRPEAKEKHREAERKRRAKKLGKPQSTETTEKQMKRKAQKLECQKISRSDPVKYQRELALQRERRKRKVTESLTNTVIKRLRLDSESQPSTSSCNPILCEDSNPITEKLWDKAQSDFFKNISDGPIHRCICCDRLWFGKSMVCHTKRALQNKKVDTEIIKCIFPPLADEGQFCTSCMSYIRLGKVPPLAVSNGFKYPEQPNCLAVLNDLEERLVSLRIPFMQIKECSYDRQLGIKGTIVNVPINLDQTVSKLPKNINDTATVHVKLKKRLHYKSDYMYRIINPQKVFKAASYLMKTPLYQSQDVSLDLEWLQKFENECFDPGNNCVVDIVDSESEEEEIEEHDMGSGNNCPNEMTDSANEEETIEIDDIDWENDPFENNAYLNPEPVETVVQGDVLTKMGIALAPGENKVPVSLVFDDLGEELSYPKIYCGQVRYFTRAKPPTYAEIIKSELRRWDRRGATPQKILYSHQKLLHQKLLSCISIQLRHKVFDEDQITAKNLTNPDFVHNLQYKNLAFKFMKNIKSSPAHWAQEKSRVCAQIRQFGFPTIFLTLSAAENRWFDLIKHLIFIRDNRILTESEFQTMTTTSKNELISKDPVICALYFEHKVKELWKTFSCKEGPFGNFKITHFYQRTEFQQRGSPHFHVMLWLGGAPQFDGTNTEEVEKFIDTLMTCSGKHPFSQVQRHKHTFTCLKKTRQQDNEYCRFNIPFFPMDRTRILLPLAFEDKERDPKKFKRIREFLTQLELKELSLKGATFKEFLQHLNMSHEEYFLAIRSGINRPTVFLSRNVDDVLINSYNPKILSLMQANMDIQFILDEYAVVSYLVDYINKPGRGLSRILRNCVEAVSSQKSSLKECLTAVANQFINSVEISAQEAAWSILELPMSKMSEDSIFIPTFRQEERTRMVKSQDVLNKLDPNSRDVYESNIIDYYTKRPKSLEQDCLAKFAAWYELQKTGPEEMKLLKGNKYAKCRTKPKVLQYRKFKKSHNEDEYYREQIMLFTNWRDEKEDILSQDFKHCYNANLEAIQANRKEFVVDENLDLEEELMQRDKLRAIEENEEEITENALTTYEPVLEYDENELFGDISLDMKASYGKEFSIFQPDNKYPDDKYRELFRKCNLNQRDLVQDLKSCLRSTPTRRLHLMIQGPAGTGKSFLIDIIEQTLIRWFEKPDQDPTHPTVLKLAPTGKAASNIKGKTLHHALGIGLSKNSCLSSSSITEYAVKYSNVKCVIIDEISMVGANMYEKINAHLKLFKGNEEPFGGLHVLHFGDFNQLPPVKDSPIFKERSGLNQFSPNIWHLTQFYQLDEIMRQKDDKTYAELLNRLAMGKLNDRDVQLLKTKQTTLEKVPKNATLLYHSNRDVDIANKLRLNAIVGDIVLSKAYDSVSGTASQKSKRKALKRLKEFDRTQTGNLEYVIQFKAGAKYMLTYNIDTADGLVNGAVGILQRLEYCSVKGTDYQEVKRAWLEFIHQKDIGREKRRQVIHYAIQNKMEMNWTPIDRIKKVVHHSNNNAISVTRNQFPLILAEAMTIHKSQGATFQAAAIGFNHKLTRSLQYVALSRVTSMKGLYILGQYTEPPTPKEDDPILQEMKRLKENSIIPKYAFLHQHNDPHTLQIMYHNVQSLNAHYEDIAADPCTMNSDILLFAETWTVVKDEFPLNNFHHHHLFSHHSRRKPSGVSVYVKKNLMPLVEDVEKFPNYDTGVHVMVLNFKTKIRVAVLYAKPETSDDDIYDAIDESLDSKNRDYKTILAGDFNININTQHGNQFCDIMDNIYYMKLRNNPSDSTTAHRTTIDCIFSTHGVLVCGVYESSFSTHLPLYVQVPWEKMKVRTSCPPEDDDPRLECGPDLLDRTADIDWAEEDNFPTW</sequence>
<dbReference type="InterPro" id="IPR010285">
    <property type="entry name" value="DNA_helicase_pif1-like_DEAD"/>
</dbReference>
<dbReference type="Pfam" id="PF05970">
    <property type="entry name" value="PIF1"/>
    <property type="match status" value="1"/>
</dbReference>
<dbReference type="InterPro" id="IPR025476">
    <property type="entry name" value="Helitron_helicase-like"/>
</dbReference>
<dbReference type="PANTHER" id="PTHR47642">
    <property type="entry name" value="ATP-DEPENDENT DNA HELICASE"/>
    <property type="match status" value="1"/>
</dbReference>
<dbReference type="GO" id="GO:0005524">
    <property type="term" value="F:ATP binding"/>
    <property type="evidence" value="ECO:0007669"/>
    <property type="project" value="UniProtKB-KW"/>
</dbReference>
<evidence type="ECO:0000259" key="6">
    <source>
        <dbReference type="Pfam" id="PF20209"/>
    </source>
</evidence>
<dbReference type="OrthoDB" id="6429217at2759"/>
<evidence type="ECO:0000259" key="3">
    <source>
        <dbReference type="Pfam" id="PF03372"/>
    </source>
</evidence>
<dbReference type="InterPro" id="IPR036691">
    <property type="entry name" value="Endo/exonu/phosph_ase_sf"/>
</dbReference>
<dbReference type="GO" id="GO:0006310">
    <property type="term" value="P:DNA recombination"/>
    <property type="evidence" value="ECO:0007669"/>
    <property type="project" value="UniProtKB-KW"/>
</dbReference>
<feature type="domain" description="DNA helicase Pif1-like DEAD-box helicase" evidence="4">
    <location>
        <begin position="1163"/>
        <end position="1353"/>
    </location>
</feature>